<dbReference type="Gene3D" id="2.60.120.260">
    <property type="entry name" value="Galactose-binding domain-like"/>
    <property type="match status" value="1"/>
</dbReference>
<protein>
    <submittedName>
        <fullName evidence="3">CocE/NonD family hydrolase</fullName>
    </submittedName>
</protein>
<keyword evidence="1 3" id="KW-0378">Hydrolase</keyword>
<dbReference type="InterPro" id="IPR029058">
    <property type="entry name" value="AB_hydrolase_fold"/>
</dbReference>
<comment type="caution">
    <text evidence="3">The sequence shown here is derived from an EMBL/GenBank/DDBJ whole genome shotgun (WGS) entry which is preliminary data.</text>
</comment>
<dbReference type="OrthoDB" id="9806163at2"/>
<dbReference type="PANTHER" id="PTHR43056">
    <property type="entry name" value="PEPTIDASE S9 PROLYL OLIGOPEPTIDASE"/>
    <property type="match status" value="1"/>
</dbReference>
<dbReference type="InterPro" id="IPR013736">
    <property type="entry name" value="Xaa-Pro_dipept_C"/>
</dbReference>
<dbReference type="RefSeq" id="WP_141166226.1">
    <property type="nucleotide sequence ID" value="NZ_VHLH01000008.1"/>
</dbReference>
<dbReference type="PANTHER" id="PTHR43056:SF10">
    <property type="entry name" value="COCE_NOND FAMILY, PUTATIVE (AFU_ORTHOLOGUE AFUA_7G00600)-RELATED"/>
    <property type="match status" value="1"/>
</dbReference>
<dbReference type="EMBL" id="VHLH01000008">
    <property type="protein sequence ID" value="TPW29916.1"/>
    <property type="molecule type" value="Genomic_DNA"/>
</dbReference>
<dbReference type="SUPFAM" id="SSF49785">
    <property type="entry name" value="Galactose-binding domain-like"/>
    <property type="match status" value="1"/>
</dbReference>
<dbReference type="SMART" id="SM00939">
    <property type="entry name" value="PepX_C"/>
    <property type="match status" value="1"/>
</dbReference>
<sequence>MAIVREFPRTVRELEHIEIPMPDGCLLAARVWLPKDAEDHPVPAVLEYIPYRKSDFTFPRDAGTAPYIAGHGYAYVRLDLRGAGDSEGAMLDEYTPQELQDGADAIAWLAEQAWCTGAIGMIGISWGGFNGLQVAALNPPALKAVITCCSTDDRYADDIHYMGGALLGEQLSWASIMFGRNTLPPDPRNVGERWRRDWMRRLEESGLWLKNWLEHQTRDSFWKHGSVCENFDDVQVPVYAVSGWADGYCRSVFRLMENLKGPRKGLVGPWAHTYPHIGRPGPAINFLDEEIRWWDRWLKGEENGVMDEPRLRIFMQDHAEPKSVYEEREGRWVAEPSWPSPNVRPRHFYLSRDGRLADMPSDERMEPLSICSPLTVGLAAGKWCSYARAGDQPVDQRADDAGSLVFETAPLDEPFEMAGDAALDLVFECDRPDAIVAVRLSDVAPDGAATRVSYGLFNLTHRESHEFPEKLEPGKRTTVTVPFKHVAQHFRRGHRIRLSISTNYFPLAWPSPEPVTLTVHPGECALRLPERTPSPDDDALEPFGESRLAGFTTLETMEPANASWHVVHDLGKGTTRIDIVEDRGKTRFTDNGLVMSGRGTETYGFTGNDHGSAYGEAAWSFDFARKDWMIRTETWTRLTSDAKVFRIEAKLSAFDGETLVKELTWDERIPRNHV</sequence>
<keyword evidence="4" id="KW-1185">Reference proteome</keyword>
<proteinExistence type="predicted"/>
<dbReference type="Gene3D" id="3.40.50.1820">
    <property type="entry name" value="alpha/beta hydrolase"/>
    <property type="match status" value="1"/>
</dbReference>
<dbReference type="Gene3D" id="1.10.3020.10">
    <property type="entry name" value="alpha-amino acid ester hydrolase ( Helical cap domain)"/>
    <property type="match status" value="1"/>
</dbReference>
<dbReference type="GO" id="GO:0008239">
    <property type="term" value="F:dipeptidyl-peptidase activity"/>
    <property type="evidence" value="ECO:0007669"/>
    <property type="project" value="InterPro"/>
</dbReference>
<dbReference type="InterPro" id="IPR050585">
    <property type="entry name" value="Xaa-Pro_dipeptidyl-ppase/CocE"/>
</dbReference>
<gene>
    <name evidence="3" type="ORF">FJU11_06520</name>
</gene>
<dbReference type="InterPro" id="IPR005674">
    <property type="entry name" value="CocE/Ser_esterase"/>
</dbReference>
<reference evidence="3 4" key="1">
    <citation type="submission" date="2019-06" db="EMBL/GenBank/DDBJ databases">
        <authorList>
            <person name="Li M."/>
        </authorList>
    </citation>
    <scope>NUCLEOTIDE SEQUENCE [LARGE SCALE GENOMIC DNA]</scope>
    <source>
        <strain evidence="3 4">BGMRC6574</strain>
    </source>
</reference>
<evidence type="ECO:0000259" key="2">
    <source>
        <dbReference type="SMART" id="SM00939"/>
    </source>
</evidence>
<dbReference type="Pfam" id="PF08530">
    <property type="entry name" value="PepX_C"/>
    <property type="match status" value="1"/>
</dbReference>
<dbReference type="NCBIfam" id="TIGR00976">
    <property type="entry name" value="CocE_NonD"/>
    <property type="match status" value="1"/>
</dbReference>
<accession>A0A506U977</accession>
<name>A0A506U977_9HYPH</name>
<dbReference type="AlphaFoldDB" id="A0A506U977"/>
<evidence type="ECO:0000313" key="4">
    <source>
        <dbReference type="Proteomes" id="UP000320314"/>
    </source>
</evidence>
<feature type="domain" description="Xaa-Pro dipeptidyl-peptidase C-terminal" evidence="2">
    <location>
        <begin position="291"/>
        <end position="549"/>
    </location>
</feature>
<organism evidence="3 4">
    <name type="scientific">Pararhizobium mangrovi</name>
    <dbReference type="NCBI Taxonomy" id="2590452"/>
    <lineage>
        <taxon>Bacteria</taxon>
        <taxon>Pseudomonadati</taxon>
        <taxon>Pseudomonadota</taxon>
        <taxon>Alphaproteobacteria</taxon>
        <taxon>Hyphomicrobiales</taxon>
        <taxon>Rhizobiaceae</taxon>
        <taxon>Rhizobium/Agrobacterium group</taxon>
        <taxon>Pararhizobium</taxon>
    </lineage>
</organism>
<dbReference type="InterPro" id="IPR000383">
    <property type="entry name" value="Xaa-Pro-like_dom"/>
</dbReference>
<dbReference type="Proteomes" id="UP000320314">
    <property type="component" value="Unassembled WGS sequence"/>
</dbReference>
<dbReference type="SUPFAM" id="SSF53474">
    <property type="entry name" value="alpha/beta-Hydrolases"/>
    <property type="match status" value="1"/>
</dbReference>
<evidence type="ECO:0000313" key="3">
    <source>
        <dbReference type="EMBL" id="TPW29916.1"/>
    </source>
</evidence>
<evidence type="ECO:0000256" key="1">
    <source>
        <dbReference type="ARBA" id="ARBA00022801"/>
    </source>
</evidence>
<dbReference type="InterPro" id="IPR008979">
    <property type="entry name" value="Galactose-bd-like_sf"/>
</dbReference>
<dbReference type="Pfam" id="PF02129">
    <property type="entry name" value="Peptidase_S15"/>
    <property type="match status" value="1"/>
</dbReference>